<reference evidence="5 6" key="1">
    <citation type="submission" date="2023-11" db="EMBL/GenBank/DDBJ databases">
        <title>MicrobeMod: A computational toolkit for identifying prokaryotic methylation and restriction-modification with nanopore sequencing.</title>
        <authorList>
            <person name="Crits-Christoph A."/>
            <person name="Kang S.C."/>
            <person name="Lee H."/>
            <person name="Ostrov N."/>
        </authorList>
    </citation>
    <scope>NUCLEOTIDE SEQUENCE [LARGE SCALE GENOMIC DNA]</scope>
    <source>
        <strain evidence="5 6">DSMZ 700</strain>
    </source>
</reference>
<feature type="domain" description="Transglycosylase SLT" evidence="4">
    <location>
        <begin position="12"/>
        <end position="142"/>
    </location>
</feature>
<protein>
    <submittedName>
        <fullName evidence="5">Lytic transglycosylase domain-containing protein</fullName>
    </submittedName>
</protein>
<evidence type="ECO:0000313" key="6">
    <source>
        <dbReference type="Proteomes" id="UP001279553"/>
    </source>
</evidence>
<feature type="signal peptide" evidence="3">
    <location>
        <begin position="1"/>
        <end position="20"/>
    </location>
</feature>
<comment type="similarity">
    <text evidence="1">Belongs to the virb1 family.</text>
</comment>
<evidence type="ECO:0000256" key="1">
    <source>
        <dbReference type="ARBA" id="ARBA00009387"/>
    </source>
</evidence>
<dbReference type="Pfam" id="PF01464">
    <property type="entry name" value="SLT"/>
    <property type="match status" value="1"/>
</dbReference>
<dbReference type="Gene3D" id="1.10.530.10">
    <property type="match status" value="1"/>
</dbReference>
<evidence type="ECO:0000256" key="2">
    <source>
        <dbReference type="SAM" id="MobiDB-lite"/>
    </source>
</evidence>
<dbReference type="AlphaFoldDB" id="A0AAW9DLN5"/>
<feature type="chain" id="PRO_5043981739" evidence="3">
    <location>
        <begin position="21"/>
        <end position="243"/>
    </location>
</feature>
<feature type="region of interest" description="Disordered" evidence="2">
    <location>
        <begin position="160"/>
        <end position="191"/>
    </location>
</feature>
<dbReference type="SUPFAM" id="SSF53955">
    <property type="entry name" value="Lysozyme-like"/>
    <property type="match status" value="1"/>
</dbReference>
<proteinExistence type="inferred from homology"/>
<evidence type="ECO:0000259" key="4">
    <source>
        <dbReference type="Pfam" id="PF01464"/>
    </source>
</evidence>
<dbReference type="InterPro" id="IPR023346">
    <property type="entry name" value="Lysozyme-like_dom_sf"/>
</dbReference>
<feature type="region of interest" description="Disordered" evidence="2">
    <location>
        <begin position="223"/>
        <end position="243"/>
    </location>
</feature>
<keyword evidence="3" id="KW-0732">Signal</keyword>
<dbReference type="RefSeq" id="WP_319612576.1">
    <property type="nucleotide sequence ID" value="NZ_JAWXYB010000008.1"/>
</dbReference>
<name>A0AAW9DLN5_ACIAO</name>
<organism evidence="5 6">
    <name type="scientific">Acidiphilium acidophilum</name>
    <name type="common">Thiobacillus acidophilus</name>
    <dbReference type="NCBI Taxonomy" id="76588"/>
    <lineage>
        <taxon>Bacteria</taxon>
        <taxon>Pseudomonadati</taxon>
        <taxon>Pseudomonadota</taxon>
        <taxon>Alphaproteobacteria</taxon>
        <taxon>Acetobacterales</taxon>
        <taxon>Acidocellaceae</taxon>
        <taxon>Acidiphilium</taxon>
    </lineage>
</organism>
<dbReference type="EMBL" id="JAWXYB010000008">
    <property type="protein sequence ID" value="MDX5929507.1"/>
    <property type="molecule type" value="Genomic_DNA"/>
</dbReference>
<dbReference type="CDD" id="cd16892">
    <property type="entry name" value="LT_VirB1-like"/>
    <property type="match status" value="1"/>
</dbReference>
<gene>
    <name evidence="5" type="ORF">SIL87_01825</name>
</gene>
<evidence type="ECO:0000313" key="5">
    <source>
        <dbReference type="EMBL" id="MDX5929507.1"/>
    </source>
</evidence>
<dbReference type="Proteomes" id="UP001279553">
    <property type="component" value="Unassembled WGS sequence"/>
</dbReference>
<comment type="caution">
    <text evidence="5">The sequence shown here is derived from an EMBL/GenBank/DDBJ whole genome shotgun (WGS) entry which is preliminary data.</text>
</comment>
<dbReference type="InterPro" id="IPR008258">
    <property type="entry name" value="Transglycosylase_SLT_dom_1"/>
</dbReference>
<keyword evidence="6" id="KW-1185">Reference proteome</keyword>
<evidence type="ECO:0000256" key="3">
    <source>
        <dbReference type="SAM" id="SignalP"/>
    </source>
</evidence>
<sequence>MLLSAAFIGMLAARCAPGIAAGTLAAIAGTESGFNPLAIHDNTTGLAMTPASRIAAISTARRLIAAGHSVDLGLMQINSANLTRFGLTVRSAFTPCASLGAAGRLLALDYQQPTSPGADQAALQVAFSRYNTGSPRRGFQNGYVQRVVATARRVVPEIDPAAPVVTPPSPHSPPQGRVFGSGSAVADHPAAPAPTAPAWNIFPRSVGPARLARHRTVTITAHRIDPAGASTPHNRTSHVEHPD</sequence>
<accession>A0AAW9DLN5</accession>